<dbReference type="Pfam" id="PF24877">
    <property type="entry name" value="ILV_EDD_C"/>
    <property type="match status" value="1"/>
</dbReference>
<dbReference type="InterPro" id="IPR042096">
    <property type="entry name" value="Dihydro-acid_dehy_C"/>
</dbReference>
<dbReference type="InterPro" id="IPR050165">
    <property type="entry name" value="DHAD_IlvD/Edd"/>
</dbReference>
<evidence type="ECO:0000313" key="2">
    <source>
        <dbReference type="EMBL" id="KAK9003986.1"/>
    </source>
</evidence>
<name>A0ABR2QTJ0_9ROSI</name>
<keyword evidence="3" id="KW-1185">Reference proteome</keyword>
<feature type="domain" description="Dihydroxy-acid/6-phosphogluconate dehydratase C-terminal" evidence="1">
    <location>
        <begin position="65"/>
        <end position="105"/>
    </location>
</feature>
<dbReference type="PANTHER" id="PTHR21000">
    <property type="entry name" value="DIHYDROXY-ACID DEHYDRATASE DAD"/>
    <property type="match status" value="1"/>
</dbReference>
<reference evidence="2 3" key="1">
    <citation type="journal article" date="2024" name="G3 (Bethesda)">
        <title>Genome assembly of Hibiscus sabdariffa L. provides insights into metabolisms of medicinal natural products.</title>
        <authorList>
            <person name="Kim T."/>
        </authorList>
    </citation>
    <scope>NUCLEOTIDE SEQUENCE [LARGE SCALE GENOMIC DNA]</scope>
    <source>
        <strain evidence="2">TK-2024</strain>
        <tissue evidence="2">Old leaves</tissue>
    </source>
</reference>
<dbReference type="Gene3D" id="3.50.30.80">
    <property type="entry name" value="IlvD/EDD C-terminal domain-like"/>
    <property type="match status" value="1"/>
</dbReference>
<gene>
    <name evidence="2" type="ORF">V6N11_001804</name>
</gene>
<protein>
    <recommendedName>
        <fullName evidence="1">Dihydroxy-acid/6-phosphogluconate dehydratase C-terminal domain-containing protein</fullName>
    </recommendedName>
</protein>
<evidence type="ECO:0000259" key="1">
    <source>
        <dbReference type="Pfam" id="PF24877"/>
    </source>
</evidence>
<dbReference type="PANTHER" id="PTHR21000:SF5">
    <property type="entry name" value="DIHYDROXY-ACID DEHYDRATASE, MITOCHONDRIAL"/>
    <property type="match status" value="1"/>
</dbReference>
<organism evidence="2 3">
    <name type="scientific">Hibiscus sabdariffa</name>
    <name type="common">roselle</name>
    <dbReference type="NCBI Taxonomy" id="183260"/>
    <lineage>
        <taxon>Eukaryota</taxon>
        <taxon>Viridiplantae</taxon>
        <taxon>Streptophyta</taxon>
        <taxon>Embryophyta</taxon>
        <taxon>Tracheophyta</taxon>
        <taxon>Spermatophyta</taxon>
        <taxon>Magnoliopsida</taxon>
        <taxon>eudicotyledons</taxon>
        <taxon>Gunneridae</taxon>
        <taxon>Pentapetalae</taxon>
        <taxon>rosids</taxon>
        <taxon>malvids</taxon>
        <taxon>Malvales</taxon>
        <taxon>Malvaceae</taxon>
        <taxon>Malvoideae</taxon>
        <taxon>Hibiscus</taxon>
    </lineage>
</organism>
<sequence length="155" mass="16604">MWHFTLEAQPTVQCYGENVSGKISDEQRKDTTNIMASAIEVMGMSLPCRSTGLELTSNDFQKVSEVLFLAYVHKDVALLSYGRSSGGSHGFALGHICPEAHGPQGMLEMCLDNQTDGQAALDDSVAVRGVCEEFRNGLCCQGGIDKNGVGNESLA</sequence>
<proteinExistence type="predicted"/>
<accession>A0ABR2QTJ0</accession>
<dbReference type="InterPro" id="IPR056740">
    <property type="entry name" value="ILV_EDD_C"/>
</dbReference>
<dbReference type="Proteomes" id="UP001396334">
    <property type="component" value="Unassembled WGS sequence"/>
</dbReference>
<comment type="caution">
    <text evidence="2">The sequence shown here is derived from an EMBL/GenBank/DDBJ whole genome shotgun (WGS) entry which is preliminary data.</text>
</comment>
<dbReference type="EMBL" id="JBBPBN010000031">
    <property type="protein sequence ID" value="KAK9003986.1"/>
    <property type="molecule type" value="Genomic_DNA"/>
</dbReference>
<evidence type="ECO:0000313" key="3">
    <source>
        <dbReference type="Proteomes" id="UP001396334"/>
    </source>
</evidence>
<dbReference type="SUPFAM" id="SSF52016">
    <property type="entry name" value="LeuD/IlvD-like"/>
    <property type="match status" value="1"/>
</dbReference>